<dbReference type="Proteomes" id="UP000196084">
    <property type="component" value="Unassembled WGS sequence"/>
</dbReference>
<dbReference type="Pfam" id="PF01894">
    <property type="entry name" value="YjbQ"/>
    <property type="match status" value="1"/>
</dbReference>
<name>A0A202ED47_9EURY</name>
<dbReference type="PANTHER" id="PTHR30615">
    <property type="entry name" value="UNCHARACTERIZED PROTEIN YJBQ-RELATED"/>
    <property type="match status" value="1"/>
</dbReference>
<dbReference type="PIRSF" id="PIRSF004681">
    <property type="entry name" value="UCP004681"/>
    <property type="match status" value="1"/>
</dbReference>
<dbReference type="Gene3D" id="2.60.120.460">
    <property type="entry name" value="YjbQ-like"/>
    <property type="match status" value="1"/>
</dbReference>
<evidence type="ECO:0008006" key="4">
    <source>
        <dbReference type="Google" id="ProtNLM"/>
    </source>
</evidence>
<accession>A0A202ED47</accession>
<dbReference type="RefSeq" id="WP_087714000.1">
    <property type="nucleotide sequence ID" value="NZ_MWPH01000001.1"/>
</dbReference>
<comment type="similarity">
    <text evidence="1">Belongs to the UPF0047 family.</text>
</comment>
<dbReference type="EMBL" id="MWPH01000001">
    <property type="protein sequence ID" value="OVE85920.1"/>
    <property type="molecule type" value="Genomic_DNA"/>
</dbReference>
<comment type="caution">
    <text evidence="2">The sequence shown here is derived from an EMBL/GenBank/DDBJ whole genome shotgun (WGS) entry which is preliminary data.</text>
</comment>
<sequence length="129" mass="13957">MTFTVDTDARLTTVDITDRLEAAVSDDLTSGTCTAFVKHTTAGLIVQENESRLREDLEGFFDELVPDEGHAHDRLDGNADSHLRAALVGPDATIPVRDGELALGTWQSVFLLECDGPRTRTVSVTTVGE</sequence>
<evidence type="ECO:0000256" key="1">
    <source>
        <dbReference type="ARBA" id="ARBA00005534"/>
    </source>
</evidence>
<dbReference type="InterPro" id="IPR001602">
    <property type="entry name" value="UPF0047_YjbQ-like"/>
</dbReference>
<reference evidence="2 3" key="1">
    <citation type="submission" date="2017-02" db="EMBL/GenBank/DDBJ databases">
        <title>Natronthermophilus aegyptiacus gen. nov.,sp. nov., an aerobic, extremely halophilic alkalithermophilic archaeon isolated from the athalassohaline Wadi An Natrun, Egypt.</title>
        <authorList>
            <person name="Zhao B."/>
        </authorList>
    </citation>
    <scope>NUCLEOTIDE SEQUENCE [LARGE SCALE GENOMIC DNA]</scope>
    <source>
        <strain evidence="2 3">CGMCC 1.3597</strain>
    </source>
</reference>
<organism evidence="2 3">
    <name type="scientific">Natronolimnobius baerhuensis</name>
    <dbReference type="NCBI Taxonomy" id="253108"/>
    <lineage>
        <taxon>Archaea</taxon>
        <taxon>Methanobacteriati</taxon>
        <taxon>Methanobacteriota</taxon>
        <taxon>Stenosarchaea group</taxon>
        <taxon>Halobacteria</taxon>
        <taxon>Halobacteriales</taxon>
        <taxon>Natrialbaceae</taxon>
        <taxon>Natronolimnobius</taxon>
    </lineage>
</organism>
<dbReference type="OrthoDB" id="6663at2157"/>
<dbReference type="SUPFAM" id="SSF111038">
    <property type="entry name" value="YjbQ-like"/>
    <property type="match status" value="1"/>
</dbReference>
<evidence type="ECO:0000313" key="2">
    <source>
        <dbReference type="EMBL" id="OVE85920.1"/>
    </source>
</evidence>
<protein>
    <recommendedName>
        <fullName evidence="4">Secondary thiamine-phosphate synthase enzyme</fullName>
    </recommendedName>
</protein>
<dbReference type="PANTHER" id="PTHR30615:SF8">
    <property type="entry name" value="UPF0047 PROTEIN C4A8.02C"/>
    <property type="match status" value="1"/>
</dbReference>
<dbReference type="InterPro" id="IPR035917">
    <property type="entry name" value="YjbQ-like_sf"/>
</dbReference>
<gene>
    <name evidence="2" type="ORF">B2G88_03675</name>
</gene>
<proteinExistence type="inferred from homology"/>
<dbReference type="AlphaFoldDB" id="A0A202ED47"/>
<keyword evidence="3" id="KW-1185">Reference proteome</keyword>
<evidence type="ECO:0000313" key="3">
    <source>
        <dbReference type="Proteomes" id="UP000196084"/>
    </source>
</evidence>
<dbReference type="NCBIfam" id="TIGR00149">
    <property type="entry name" value="TIGR00149_YjbQ"/>
    <property type="match status" value="1"/>
</dbReference>